<dbReference type="HOGENOM" id="CLU_1348629_0_0_1"/>
<gene>
    <name evidence="1" type="ORF">H312_00546</name>
</gene>
<name>A0A059F493_9MICR</name>
<organism evidence="1 2">
    <name type="scientific">Anncaliia algerae PRA339</name>
    <dbReference type="NCBI Taxonomy" id="1288291"/>
    <lineage>
        <taxon>Eukaryota</taxon>
        <taxon>Fungi</taxon>
        <taxon>Fungi incertae sedis</taxon>
        <taxon>Microsporidia</taxon>
        <taxon>Tubulinosematoidea</taxon>
        <taxon>Tubulinosematidae</taxon>
        <taxon>Anncaliia</taxon>
    </lineage>
</organism>
<accession>A0A059F493</accession>
<keyword evidence="2" id="KW-1185">Reference proteome</keyword>
<proteinExistence type="predicted"/>
<dbReference type="AlphaFoldDB" id="A0A059F493"/>
<dbReference type="Proteomes" id="UP000030655">
    <property type="component" value="Unassembled WGS sequence"/>
</dbReference>
<sequence>MLLHDVLQGSKDENIPSKVITSSENKYIKRYETTKDKLVVFLFYFFQRMRLRNINCLLLKEIVFFFFQFKHSGKILNSSKNFIYIIIDNTIDKSEVFNKEINGFALTVCGNGANSFDNYEFLMNELVKFITNQSIDEMNAIKFLEFLHQFKKVKGISRENICMTTENEKKIDKDLIIERRNKKEYFE</sequence>
<evidence type="ECO:0000313" key="1">
    <source>
        <dbReference type="EMBL" id="KCZ82063.1"/>
    </source>
</evidence>
<reference evidence="2" key="1">
    <citation type="submission" date="2013-02" db="EMBL/GenBank/DDBJ databases">
        <authorList>
            <consortium name="The Broad Institute Genome Sequencing Platform"/>
            <person name="Cuomo C."/>
            <person name="Becnel J."/>
            <person name="Sanscrainte N."/>
            <person name="Walker B."/>
            <person name="Young S.K."/>
            <person name="Zeng Q."/>
            <person name="Gargeya S."/>
            <person name="Fitzgerald M."/>
            <person name="Haas B."/>
            <person name="Abouelleil A."/>
            <person name="Alvarado L."/>
            <person name="Arachchi H.M."/>
            <person name="Berlin A.M."/>
            <person name="Chapman S.B."/>
            <person name="Dewar J."/>
            <person name="Goldberg J."/>
            <person name="Griggs A."/>
            <person name="Gujja S."/>
            <person name="Hansen M."/>
            <person name="Howarth C."/>
            <person name="Imamovic A."/>
            <person name="Larimer J."/>
            <person name="McCowan C."/>
            <person name="Murphy C."/>
            <person name="Neiman D."/>
            <person name="Pearson M."/>
            <person name="Priest M."/>
            <person name="Roberts A."/>
            <person name="Saif S."/>
            <person name="Shea T."/>
            <person name="Sisk P."/>
            <person name="Sykes S."/>
            <person name="Wortman J."/>
            <person name="Nusbaum C."/>
            <person name="Birren B."/>
        </authorList>
    </citation>
    <scope>NUCLEOTIDE SEQUENCE [LARGE SCALE GENOMIC DNA]</scope>
    <source>
        <strain evidence="2">PRA339</strain>
    </source>
</reference>
<dbReference type="EMBL" id="KK365133">
    <property type="protein sequence ID" value="KCZ82063.1"/>
    <property type="molecule type" value="Genomic_DNA"/>
</dbReference>
<protein>
    <submittedName>
        <fullName evidence="1">Uncharacterized protein</fullName>
    </submittedName>
</protein>
<reference evidence="1 2" key="2">
    <citation type="submission" date="2014-03" db="EMBL/GenBank/DDBJ databases">
        <title>The Genome Sequence of Anncaliia algerae insect isolate PRA339.</title>
        <authorList>
            <consortium name="The Broad Institute Genome Sequencing Platform"/>
            <consortium name="The Broad Institute Genome Sequencing Center for Infectious Disease"/>
            <person name="Cuomo C."/>
            <person name="Becnel J."/>
            <person name="Sanscrainte N."/>
            <person name="Walker B."/>
            <person name="Young S.K."/>
            <person name="Zeng Q."/>
            <person name="Gargeya S."/>
            <person name="Fitzgerald M."/>
            <person name="Haas B."/>
            <person name="Abouelleil A."/>
            <person name="Alvarado L."/>
            <person name="Arachchi H.M."/>
            <person name="Berlin A.M."/>
            <person name="Chapman S.B."/>
            <person name="Dewar J."/>
            <person name="Goldberg J."/>
            <person name="Griggs A."/>
            <person name="Gujja S."/>
            <person name="Hansen M."/>
            <person name="Howarth C."/>
            <person name="Imamovic A."/>
            <person name="Larimer J."/>
            <person name="McCowan C."/>
            <person name="Murphy C."/>
            <person name="Neiman D."/>
            <person name="Pearson M."/>
            <person name="Priest M."/>
            <person name="Roberts A."/>
            <person name="Saif S."/>
            <person name="Shea T."/>
            <person name="Sisk P."/>
            <person name="Sykes S."/>
            <person name="Wortman J."/>
            <person name="Nusbaum C."/>
            <person name="Birren B."/>
        </authorList>
    </citation>
    <scope>NUCLEOTIDE SEQUENCE [LARGE SCALE GENOMIC DNA]</scope>
    <source>
        <strain evidence="1 2">PRA339</strain>
    </source>
</reference>
<dbReference type="VEuPathDB" id="MicrosporidiaDB:H312_00546"/>
<dbReference type="OrthoDB" id="10312083at2759"/>
<evidence type="ECO:0000313" key="2">
    <source>
        <dbReference type="Proteomes" id="UP000030655"/>
    </source>
</evidence>